<proteinExistence type="predicted"/>
<name>A0A2I0IMZ8_PUNGR</name>
<keyword evidence="3" id="KW-1185">Reference proteome</keyword>
<dbReference type="STRING" id="22663.A0A2I0IMZ8"/>
<accession>A0A2I0IMZ8</accession>
<evidence type="ECO:0000313" key="3">
    <source>
        <dbReference type="Proteomes" id="UP000233551"/>
    </source>
</evidence>
<reference evidence="2 3" key="1">
    <citation type="submission" date="2017-11" db="EMBL/GenBank/DDBJ databases">
        <title>De-novo sequencing of pomegranate (Punica granatum L.) genome.</title>
        <authorList>
            <person name="Akparov Z."/>
            <person name="Amiraslanov A."/>
            <person name="Hajiyeva S."/>
            <person name="Abbasov M."/>
            <person name="Kaur K."/>
            <person name="Hamwieh A."/>
            <person name="Solovyev V."/>
            <person name="Salamov A."/>
            <person name="Braich B."/>
            <person name="Kosarev P."/>
            <person name="Mahmoud A."/>
            <person name="Hajiyev E."/>
            <person name="Babayeva S."/>
            <person name="Izzatullayeva V."/>
            <person name="Mammadov A."/>
            <person name="Mammadov A."/>
            <person name="Sharifova S."/>
            <person name="Ojaghi J."/>
            <person name="Eynullazada K."/>
            <person name="Bayramov B."/>
            <person name="Abdulazimova A."/>
            <person name="Shahmuradov I."/>
        </authorList>
    </citation>
    <scope>NUCLEOTIDE SEQUENCE [LARGE SCALE GENOMIC DNA]</scope>
    <source>
        <strain evidence="3">cv. AG2017</strain>
        <tissue evidence="2">Leaf</tissue>
    </source>
</reference>
<dbReference type="AlphaFoldDB" id="A0A2I0IMZ8"/>
<feature type="compositionally biased region" description="Basic and acidic residues" evidence="1">
    <location>
        <begin position="26"/>
        <end position="38"/>
    </location>
</feature>
<dbReference type="EMBL" id="PGOL01002722">
    <property type="protein sequence ID" value="PKI45367.1"/>
    <property type="molecule type" value="Genomic_DNA"/>
</dbReference>
<organism evidence="2 3">
    <name type="scientific">Punica granatum</name>
    <name type="common">Pomegranate</name>
    <dbReference type="NCBI Taxonomy" id="22663"/>
    <lineage>
        <taxon>Eukaryota</taxon>
        <taxon>Viridiplantae</taxon>
        <taxon>Streptophyta</taxon>
        <taxon>Embryophyta</taxon>
        <taxon>Tracheophyta</taxon>
        <taxon>Spermatophyta</taxon>
        <taxon>Magnoliopsida</taxon>
        <taxon>eudicotyledons</taxon>
        <taxon>Gunneridae</taxon>
        <taxon>Pentapetalae</taxon>
        <taxon>rosids</taxon>
        <taxon>malvids</taxon>
        <taxon>Myrtales</taxon>
        <taxon>Lythraceae</taxon>
        <taxon>Punica</taxon>
    </lineage>
</organism>
<comment type="caution">
    <text evidence="2">The sequence shown here is derived from an EMBL/GenBank/DDBJ whole genome shotgun (WGS) entry which is preliminary data.</text>
</comment>
<gene>
    <name evidence="2" type="ORF">CRG98_034172</name>
</gene>
<feature type="compositionally biased region" description="Low complexity" evidence="1">
    <location>
        <begin position="39"/>
        <end position="49"/>
    </location>
</feature>
<dbReference type="Proteomes" id="UP000233551">
    <property type="component" value="Unassembled WGS sequence"/>
</dbReference>
<sequence>MEALTREAWLNGKPSGGNTITSIENEVDRKSSSYERTSEGSSSNLSGSSPKRPNLEFTLGRPH</sequence>
<protein>
    <submittedName>
        <fullName evidence="2">Uncharacterized protein</fullName>
    </submittedName>
</protein>
<feature type="region of interest" description="Disordered" evidence="1">
    <location>
        <begin position="1"/>
        <end position="63"/>
    </location>
</feature>
<evidence type="ECO:0000256" key="1">
    <source>
        <dbReference type="SAM" id="MobiDB-lite"/>
    </source>
</evidence>
<evidence type="ECO:0000313" key="2">
    <source>
        <dbReference type="EMBL" id="PKI45367.1"/>
    </source>
</evidence>